<evidence type="ECO:0000313" key="4">
    <source>
        <dbReference type="Proteomes" id="UP000683360"/>
    </source>
</evidence>
<evidence type="ECO:0000313" key="3">
    <source>
        <dbReference type="EMBL" id="CAG2210162.1"/>
    </source>
</evidence>
<reference evidence="3" key="1">
    <citation type="submission" date="2021-03" db="EMBL/GenBank/DDBJ databases">
        <authorList>
            <person name="Bekaert M."/>
        </authorList>
    </citation>
    <scope>NUCLEOTIDE SEQUENCE</scope>
</reference>
<comment type="caution">
    <text evidence="3">The sequence shown here is derived from an EMBL/GenBank/DDBJ whole genome shotgun (WGS) entry which is preliminary data.</text>
</comment>
<dbReference type="Gene3D" id="1.10.287.1490">
    <property type="match status" value="1"/>
</dbReference>
<feature type="domain" description="C1q" evidence="2">
    <location>
        <begin position="451"/>
        <end position="582"/>
    </location>
</feature>
<gene>
    <name evidence="3" type="ORF">MEDL_24261</name>
</gene>
<evidence type="ECO:0000259" key="2">
    <source>
        <dbReference type="SMART" id="SM00110"/>
    </source>
</evidence>
<dbReference type="Proteomes" id="UP000683360">
    <property type="component" value="Unassembled WGS sequence"/>
</dbReference>
<accession>A0A8S3RTT9</accession>
<name>A0A8S3RTT9_MYTED</name>
<dbReference type="EMBL" id="CAJPWZ010001223">
    <property type="protein sequence ID" value="CAG2210162.1"/>
    <property type="molecule type" value="Genomic_DNA"/>
</dbReference>
<dbReference type="Pfam" id="PF00386">
    <property type="entry name" value="C1q"/>
    <property type="match status" value="1"/>
</dbReference>
<keyword evidence="1" id="KW-0175">Coiled coil</keyword>
<dbReference type="SUPFAM" id="SSF49842">
    <property type="entry name" value="TNF-like"/>
    <property type="match status" value="1"/>
</dbReference>
<evidence type="ECO:0000256" key="1">
    <source>
        <dbReference type="SAM" id="Coils"/>
    </source>
</evidence>
<organism evidence="3 4">
    <name type="scientific">Mytilus edulis</name>
    <name type="common">Blue mussel</name>
    <dbReference type="NCBI Taxonomy" id="6550"/>
    <lineage>
        <taxon>Eukaryota</taxon>
        <taxon>Metazoa</taxon>
        <taxon>Spiralia</taxon>
        <taxon>Lophotrochozoa</taxon>
        <taxon>Mollusca</taxon>
        <taxon>Bivalvia</taxon>
        <taxon>Autobranchia</taxon>
        <taxon>Pteriomorphia</taxon>
        <taxon>Mytilida</taxon>
        <taxon>Mytiloidea</taxon>
        <taxon>Mytilidae</taxon>
        <taxon>Mytilinae</taxon>
        <taxon>Mytilus</taxon>
    </lineage>
</organism>
<dbReference type="AlphaFoldDB" id="A0A8S3RTT9"/>
<proteinExistence type="predicted"/>
<protein>
    <recommendedName>
        <fullName evidence="2">C1q domain-containing protein</fullName>
    </recommendedName>
</protein>
<keyword evidence="4" id="KW-1185">Reference proteome</keyword>
<dbReference type="Gene3D" id="2.60.120.40">
    <property type="match status" value="1"/>
</dbReference>
<dbReference type="SMART" id="SM00110">
    <property type="entry name" value="C1Q"/>
    <property type="match status" value="1"/>
</dbReference>
<sequence length="589" mass="66970">MLQNVPLASAFMELQAKTYEDLNLRKGPIPFYNSTCFPQSVKPRACFVVNCYLIRIGVEMHWKCSFIVWVLCWWTTTSFLVSNSTNDPQYHQLSQQQHELEQLVNQMKYVLLATKERLEVLENSQTGLPPIGNVEKYNDTDMRNEFESLKKQYTVLQSENQNLKQGLSELQLNFTDTKNNEFESLKTQLTVLQSENQNLKTSLKELQLNFTDTKNNEFESLKKQFTMLQSENQNLKHGLTELQHNFTDTKIKLEHLNNASVENQNLKSNFSILQHQSVSLERNFIYLKDELDQTKKNVGQFETDIRNEMMQAKNSSQTCNSKCSNVSHLLNTFDRKTENQFMNLTGRIINAETNFSFINSKLNQIEKQSASLNNKVAGNDQKLIALESQIHTEIQNIGQNYSTSVIAIGHAISNLERKTDSGITSLTGRTVTLEHSVGTIDNKVTHALQSVTSSTEKVGFTACANTRTVNVGSSIPFDDIKESHGINNLDQLKTRGVFECEKPGLYLISAHISSQNPGADFSIRTNKKDVTRVQVVPIGANTNTLVNLHTGSGLVIVELKQFDTVWIEPYSKNMKVWYFFSCLSIVKLK</sequence>
<dbReference type="InterPro" id="IPR008983">
    <property type="entry name" value="Tumour_necrosis_fac-like_dom"/>
</dbReference>
<feature type="coiled-coil region" evidence="1">
    <location>
        <begin position="146"/>
        <end position="276"/>
    </location>
</feature>
<dbReference type="InterPro" id="IPR001073">
    <property type="entry name" value="C1q_dom"/>
</dbReference>